<dbReference type="Gene3D" id="3.30.70.2740">
    <property type="match status" value="1"/>
</dbReference>
<proteinExistence type="predicted"/>
<evidence type="ECO:0000256" key="4">
    <source>
        <dbReference type="ARBA" id="ARBA00023002"/>
    </source>
</evidence>
<name>A0A9D2KGE4_9MICO</name>
<feature type="domain" description="FAD-binding PCMH-type" evidence="5">
    <location>
        <begin position="34"/>
        <end position="212"/>
    </location>
</feature>
<evidence type="ECO:0000259" key="5">
    <source>
        <dbReference type="PROSITE" id="PS51387"/>
    </source>
</evidence>
<evidence type="ECO:0000313" key="6">
    <source>
        <dbReference type="EMBL" id="HJA04634.1"/>
    </source>
</evidence>
<accession>A0A9D2KGE4</accession>
<dbReference type="GO" id="GO:0016491">
    <property type="term" value="F:oxidoreductase activity"/>
    <property type="evidence" value="ECO:0007669"/>
    <property type="project" value="UniProtKB-KW"/>
</dbReference>
<evidence type="ECO:0000256" key="1">
    <source>
        <dbReference type="ARBA" id="ARBA00001974"/>
    </source>
</evidence>
<dbReference type="Gene3D" id="1.10.45.10">
    <property type="entry name" value="Vanillyl-alcohol Oxidase, Chain A, domain 4"/>
    <property type="match status" value="1"/>
</dbReference>
<dbReference type="PANTHER" id="PTHR42934:SF2">
    <property type="entry name" value="GLYCOLATE OXIDASE SUBUNIT GLCD"/>
    <property type="match status" value="1"/>
</dbReference>
<evidence type="ECO:0000313" key="7">
    <source>
        <dbReference type="Proteomes" id="UP000824220"/>
    </source>
</evidence>
<dbReference type="InterPro" id="IPR051914">
    <property type="entry name" value="FAD-linked_OxidoTrans_Type4"/>
</dbReference>
<reference evidence="6" key="1">
    <citation type="journal article" date="2021" name="PeerJ">
        <title>Extensive microbial diversity within the chicken gut microbiome revealed by metagenomics and culture.</title>
        <authorList>
            <person name="Gilroy R."/>
            <person name="Ravi A."/>
            <person name="Getino M."/>
            <person name="Pursley I."/>
            <person name="Horton D.L."/>
            <person name="Alikhan N.F."/>
            <person name="Baker D."/>
            <person name="Gharbi K."/>
            <person name="Hall N."/>
            <person name="Watson M."/>
            <person name="Adriaenssens E.M."/>
            <person name="Foster-Nyarko E."/>
            <person name="Jarju S."/>
            <person name="Secka A."/>
            <person name="Antonio M."/>
            <person name="Oren A."/>
            <person name="Chaudhuri R.R."/>
            <person name="La Ragione R."/>
            <person name="Hildebrand F."/>
            <person name="Pallen M.J."/>
        </authorList>
    </citation>
    <scope>NUCLEOTIDE SEQUENCE</scope>
    <source>
        <strain evidence="6">ChiHjej8B7-3636</strain>
    </source>
</reference>
<dbReference type="InterPro" id="IPR016164">
    <property type="entry name" value="FAD-linked_Oxase-like_C"/>
</dbReference>
<dbReference type="InterPro" id="IPR016169">
    <property type="entry name" value="FAD-bd_PCMH_sub2"/>
</dbReference>
<dbReference type="InterPro" id="IPR036318">
    <property type="entry name" value="FAD-bd_PCMH-like_sf"/>
</dbReference>
<dbReference type="InterPro" id="IPR004113">
    <property type="entry name" value="FAD-bd_oxidored_4_C"/>
</dbReference>
<dbReference type="Gene3D" id="3.30.465.10">
    <property type="match status" value="1"/>
</dbReference>
<dbReference type="AlphaFoldDB" id="A0A9D2KGE4"/>
<dbReference type="Pfam" id="PF01565">
    <property type="entry name" value="FAD_binding_4"/>
    <property type="match status" value="1"/>
</dbReference>
<gene>
    <name evidence="6" type="ORF">H9800_07195</name>
</gene>
<dbReference type="InterPro" id="IPR016171">
    <property type="entry name" value="Vanillyl_alc_oxidase_C-sub2"/>
</dbReference>
<dbReference type="Proteomes" id="UP000824220">
    <property type="component" value="Unassembled WGS sequence"/>
</dbReference>
<evidence type="ECO:0000256" key="3">
    <source>
        <dbReference type="ARBA" id="ARBA00022827"/>
    </source>
</evidence>
<dbReference type="GO" id="GO:0071949">
    <property type="term" value="F:FAD binding"/>
    <property type="evidence" value="ECO:0007669"/>
    <property type="project" value="InterPro"/>
</dbReference>
<dbReference type="SUPFAM" id="SSF55103">
    <property type="entry name" value="FAD-linked oxidases, C-terminal domain"/>
    <property type="match status" value="1"/>
</dbReference>
<dbReference type="PANTHER" id="PTHR42934">
    <property type="entry name" value="GLYCOLATE OXIDASE SUBUNIT GLCD"/>
    <property type="match status" value="1"/>
</dbReference>
<keyword evidence="4" id="KW-0560">Oxidoreductase</keyword>
<reference evidence="6" key="2">
    <citation type="submission" date="2021-04" db="EMBL/GenBank/DDBJ databases">
        <authorList>
            <person name="Gilroy R."/>
        </authorList>
    </citation>
    <scope>NUCLEOTIDE SEQUENCE</scope>
    <source>
        <strain evidence="6">ChiHjej8B7-3636</strain>
    </source>
</reference>
<keyword evidence="2" id="KW-0285">Flavoprotein</keyword>
<evidence type="ECO:0000256" key="2">
    <source>
        <dbReference type="ARBA" id="ARBA00022630"/>
    </source>
</evidence>
<comment type="caution">
    <text evidence="6">The sequence shown here is derived from an EMBL/GenBank/DDBJ whole genome shotgun (WGS) entry which is preliminary data.</text>
</comment>
<comment type="cofactor">
    <cofactor evidence="1">
        <name>FAD</name>
        <dbReference type="ChEBI" id="CHEBI:57692"/>
    </cofactor>
</comment>
<dbReference type="PROSITE" id="PS51387">
    <property type="entry name" value="FAD_PCMH"/>
    <property type="match status" value="1"/>
</dbReference>
<keyword evidence="3" id="KW-0274">FAD</keyword>
<dbReference type="InterPro" id="IPR006094">
    <property type="entry name" value="Oxid_FAD_bind_N"/>
</dbReference>
<dbReference type="Pfam" id="PF02913">
    <property type="entry name" value="FAD-oxidase_C"/>
    <property type="match status" value="1"/>
</dbReference>
<protein>
    <submittedName>
        <fullName evidence="6">FAD-binding protein</fullName>
    </submittedName>
</protein>
<organism evidence="6 7">
    <name type="scientific">Candidatus Microbacterium stercoravium</name>
    <dbReference type="NCBI Taxonomy" id="2838697"/>
    <lineage>
        <taxon>Bacteria</taxon>
        <taxon>Bacillati</taxon>
        <taxon>Actinomycetota</taxon>
        <taxon>Actinomycetes</taxon>
        <taxon>Micrococcales</taxon>
        <taxon>Microbacteriaceae</taxon>
        <taxon>Microbacterium</taxon>
    </lineage>
</organism>
<dbReference type="SUPFAM" id="SSF56176">
    <property type="entry name" value="FAD-binding/transporter-associated domain-like"/>
    <property type="match status" value="1"/>
</dbReference>
<dbReference type="InterPro" id="IPR016166">
    <property type="entry name" value="FAD-bd_PCMH"/>
</dbReference>
<sequence>MVSAVLEALRGALAADEILPLDDRYVTDATGVVPDAPPAAIVAPVSVDGVRAVARIATAHRAPIVVRGAGTGLSGGAIATPGGIVLSTERLAEIAVDPDDQVAVVGPGAITDRIDRAARRHGLMYAPDPASSARSTIGGNIATGAGGLRCVKYGVTRDAVLALDVVLADGELLRTGHRTVKGVTGLDLTALFVGSEGTLGIVVGATLRLVPAPADERSLIVSAADLDEAGRAIRAATGSGVRPSCVELIDRGALQNIDENLGTDLERRHGDALVLVGTDGPGAEAELSAIVRALDAEGLDAEVLTTEEGLRYAELRRSGRGTRPGTWKIGEDMAVPRSQVVPALAALREIGAQYGVSTEVVAHAGDGNLHPTVFTPRETGETAPPDRLVRAADALVRRALDLGGTLSGEHGIGRAKRPWLVDELGQAQVDLQRRLKAVFDPLGLLAPDGFLSDAETTPALTRDEVPA</sequence>
<dbReference type="EMBL" id="DXAM01000098">
    <property type="protein sequence ID" value="HJA04634.1"/>
    <property type="molecule type" value="Genomic_DNA"/>
</dbReference>